<evidence type="ECO:0000256" key="3">
    <source>
        <dbReference type="ARBA" id="ARBA00022554"/>
    </source>
</evidence>
<dbReference type="PANTHER" id="PTHR31142">
    <property type="entry name" value="TOBAMOVIRUS MULTIPLICATION PROTEIN 1-LIKE ISOFORM X1"/>
    <property type="match status" value="1"/>
</dbReference>
<feature type="domain" description="THH1/TOM1/TOM3" evidence="8">
    <location>
        <begin position="163"/>
        <end position="312"/>
    </location>
</feature>
<keyword evidence="3" id="KW-0926">Vacuole</keyword>
<gene>
    <name evidence="9" type="ORF">P3X46_033019</name>
</gene>
<feature type="transmembrane region" description="Helical" evidence="7">
    <location>
        <begin position="288"/>
        <end position="307"/>
    </location>
</feature>
<evidence type="ECO:0000256" key="4">
    <source>
        <dbReference type="ARBA" id="ARBA00022692"/>
    </source>
</evidence>
<evidence type="ECO:0000313" key="10">
    <source>
        <dbReference type="Proteomes" id="UP001174677"/>
    </source>
</evidence>
<feature type="transmembrane region" description="Helical" evidence="7">
    <location>
        <begin position="245"/>
        <end position="268"/>
    </location>
</feature>
<dbReference type="EMBL" id="JARPOI010000018">
    <property type="protein sequence ID" value="KAJ9135894.1"/>
    <property type="molecule type" value="Genomic_DNA"/>
</dbReference>
<organism evidence="9 10">
    <name type="scientific">Hevea brasiliensis</name>
    <name type="common">Para rubber tree</name>
    <name type="synonym">Siphonia brasiliensis</name>
    <dbReference type="NCBI Taxonomy" id="3981"/>
    <lineage>
        <taxon>Eukaryota</taxon>
        <taxon>Viridiplantae</taxon>
        <taxon>Streptophyta</taxon>
        <taxon>Embryophyta</taxon>
        <taxon>Tracheophyta</taxon>
        <taxon>Spermatophyta</taxon>
        <taxon>Magnoliopsida</taxon>
        <taxon>eudicotyledons</taxon>
        <taxon>Gunneridae</taxon>
        <taxon>Pentapetalae</taxon>
        <taxon>rosids</taxon>
        <taxon>fabids</taxon>
        <taxon>Malpighiales</taxon>
        <taxon>Euphorbiaceae</taxon>
        <taxon>Crotonoideae</taxon>
        <taxon>Micrandreae</taxon>
        <taxon>Hevea</taxon>
    </lineage>
</organism>
<comment type="similarity">
    <text evidence="2">Belongs to the plant tobamovirus multiplication TOM1 protein family.</text>
</comment>
<feature type="transmembrane region" description="Helical" evidence="7">
    <location>
        <begin position="167"/>
        <end position="189"/>
    </location>
</feature>
<evidence type="ECO:0000259" key="8">
    <source>
        <dbReference type="Pfam" id="PF06454"/>
    </source>
</evidence>
<proteinExistence type="inferred from homology"/>
<evidence type="ECO:0000256" key="6">
    <source>
        <dbReference type="ARBA" id="ARBA00023136"/>
    </source>
</evidence>
<feature type="domain" description="THH1/TOM1/TOM3" evidence="8">
    <location>
        <begin position="18"/>
        <end position="119"/>
    </location>
</feature>
<reference evidence="9 10" key="1">
    <citation type="journal article" date="2023" name="Plant Biotechnol. J.">
        <title>Chromosome-level wild Hevea brasiliensis genome provides new tools for genomic-assisted breeding and valuable loci to elevate rubber yield.</title>
        <authorList>
            <person name="Cheng H."/>
            <person name="Song X."/>
            <person name="Hu Y."/>
            <person name="Wu T."/>
            <person name="Yang Q."/>
            <person name="An Z."/>
            <person name="Feng S."/>
            <person name="Deng Z."/>
            <person name="Wu W."/>
            <person name="Zeng X."/>
            <person name="Tu M."/>
            <person name="Wang X."/>
            <person name="Huang H."/>
        </authorList>
    </citation>
    <scope>NUCLEOTIDE SEQUENCE [LARGE SCALE GENOMIC DNA]</scope>
    <source>
        <strain evidence="9">MT/VB/25A 57/8</strain>
    </source>
</reference>
<dbReference type="Pfam" id="PF06454">
    <property type="entry name" value="THH1_TOM1-3_dom"/>
    <property type="match status" value="2"/>
</dbReference>
<evidence type="ECO:0000256" key="2">
    <source>
        <dbReference type="ARBA" id="ARBA00006779"/>
    </source>
</evidence>
<feature type="transmembrane region" description="Helical" evidence="7">
    <location>
        <begin position="54"/>
        <end position="77"/>
    </location>
</feature>
<dbReference type="PANTHER" id="PTHR31142:SF4">
    <property type="entry name" value="OS01G0751300 PROTEIN"/>
    <property type="match status" value="1"/>
</dbReference>
<feature type="transmembrane region" description="Helical" evidence="7">
    <location>
        <begin position="89"/>
        <end position="112"/>
    </location>
</feature>
<name>A0ABQ9KGR3_HEVBR</name>
<keyword evidence="6 7" id="KW-0472">Membrane</keyword>
<dbReference type="InterPro" id="IPR009457">
    <property type="entry name" value="THH1/TOM1/TOM3_dom"/>
</dbReference>
<evidence type="ECO:0000256" key="7">
    <source>
        <dbReference type="SAM" id="Phobius"/>
    </source>
</evidence>
<dbReference type="Gene3D" id="1.20.1070.10">
    <property type="entry name" value="Rhodopsin 7-helix transmembrane proteins"/>
    <property type="match status" value="1"/>
</dbReference>
<accession>A0ABQ9KGR3</accession>
<evidence type="ECO:0000313" key="9">
    <source>
        <dbReference type="EMBL" id="KAJ9135894.1"/>
    </source>
</evidence>
<feature type="transmembrane region" description="Helical" evidence="7">
    <location>
        <begin position="201"/>
        <end position="225"/>
    </location>
</feature>
<keyword evidence="10" id="KW-1185">Reference proteome</keyword>
<feature type="transmembrane region" description="Helical" evidence="7">
    <location>
        <begin position="15"/>
        <end position="34"/>
    </location>
</feature>
<protein>
    <recommendedName>
        <fullName evidence="8">THH1/TOM1/TOM3 domain-containing protein</fullName>
    </recommendedName>
</protein>
<evidence type="ECO:0000256" key="5">
    <source>
        <dbReference type="ARBA" id="ARBA00022989"/>
    </source>
</evidence>
<evidence type="ECO:0000256" key="1">
    <source>
        <dbReference type="ARBA" id="ARBA00004128"/>
    </source>
</evidence>
<keyword evidence="5 7" id="KW-1133">Transmembrane helix</keyword>
<dbReference type="Proteomes" id="UP001174677">
    <property type="component" value="Chromosome 18"/>
</dbReference>
<comment type="subcellular location">
    <subcellularLocation>
        <location evidence="1">Vacuole membrane</location>
        <topology evidence="1">Multi-pass membrane protein</topology>
    </subcellularLocation>
</comment>
<keyword evidence="4 7" id="KW-0812">Transmembrane</keyword>
<comment type="caution">
    <text evidence="9">The sequence shown here is derived from an EMBL/GenBank/DDBJ whole genome shotgun (WGS) entry which is preliminary data.</text>
</comment>
<dbReference type="InterPro" id="IPR040226">
    <property type="entry name" value="THH1/TOM1/TOM3"/>
</dbReference>
<sequence>MLEVREGSCCFPREVLGVNVGLACVDGIIAILAFSQLIRIHTRNSRLGWTRQKVFHLLIGSSNTGYFFFFLITIIAVCKRWQCWSHSCGFIFMALPKILSFAAFLLLLSFWVDLRHQADDDEDYEEEGFSFHEALLEMTLDDPSAHADSLRICLPFRSIRVGSRQKIVIWVTALVFVLMVAFALLMWIGMGSDFINSLSLATVYVVFFAIALLLLGGALACYGILICSKLRRVRSERAASEMWKVAGMAAVSIICFTPSAFVALFTHIPVLYHCQKLDYNGLDTSLLLILYYFIGSSVPSAFMLWIMRELPHAVVPNVHEESRTIAYIPDSSAVVHNPQRWTTSTSLQNQMTV</sequence>